<dbReference type="PANTHER" id="PTHR43309:SF5">
    <property type="entry name" value="5-OXOPROLINASE SUBUNIT C"/>
    <property type="match status" value="1"/>
</dbReference>
<dbReference type="InterPro" id="IPR003778">
    <property type="entry name" value="CT_A_B"/>
</dbReference>
<feature type="region of interest" description="Disordered" evidence="4">
    <location>
        <begin position="145"/>
        <end position="167"/>
    </location>
</feature>
<feature type="domain" description="Carboxyltransferase" evidence="5">
    <location>
        <begin position="25"/>
        <end position="300"/>
    </location>
</feature>
<protein>
    <submittedName>
        <fullName evidence="6">Allophanate hydrolase</fullName>
    </submittedName>
</protein>
<proteinExistence type="predicted"/>
<dbReference type="Gene3D" id="2.40.100.10">
    <property type="entry name" value="Cyclophilin-like"/>
    <property type="match status" value="1"/>
</dbReference>
<evidence type="ECO:0000313" key="7">
    <source>
        <dbReference type="Proteomes" id="UP000199399"/>
    </source>
</evidence>
<accession>A0A1G7XDA4</accession>
<dbReference type="OrthoDB" id="9768696at2"/>
<keyword evidence="2 6" id="KW-0378">Hydrolase</keyword>
<dbReference type="STRING" id="218672.SAMN04489759_11262"/>
<name>A0A1G7XDA4_9RHOB</name>
<dbReference type="InterPro" id="IPR052708">
    <property type="entry name" value="PxpC"/>
</dbReference>
<organism evidence="6 7">
    <name type="scientific">Sulfitobacter delicatus</name>
    <dbReference type="NCBI Taxonomy" id="218672"/>
    <lineage>
        <taxon>Bacteria</taxon>
        <taxon>Pseudomonadati</taxon>
        <taxon>Pseudomonadota</taxon>
        <taxon>Alphaproteobacteria</taxon>
        <taxon>Rhodobacterales</taxon>
        <taxon>Roseobacteraceae</taxon>
        <taxon>Sulfitobacter</taxon>
    </lineage>
</organism>
<evidence type="ECO:0000313" key="6">
    <source>
        <dbReference type="EMBL" id="SDG81570.1"/>
    </source>
</evidence>
<dbReference type="SMART" id="SM00797">
    <property type="entry name" value="AHS2"/>
    <property type="match status" value="1"/>
</dbReference>
<dbReference type="AlphaFoldDB" id="A0A1G7XDA4"/>
<dbReference type="GO" id="GO:0016787">
    <property type="term" value="F:hydrolase activity"/>
    <property type="evidence" value="ECO:0007669"/>
    <property type="project" value="UniProtKB-KW"/>
</dbReference>
<dbReference type="InterPro" id="IPR029000">
    <property type="entry name" value="Cyclophilin-like_dom_sf"/>
</dbReference>
<dbReference type="EMBL" id="FNBP01000012">
    <property type="protein sequence ID" value="SDG81570.1"/>
    <property type="molecule type" value="Genomic_DNA"/>
</dbReference>
<evidence type="ECO:0000256" key="2">
    <source>
        <dbReference type="ARBA" id="ARBA00022801"/>
    </source>
</evidence>
<dbReference type="PANTHER" id="PTHR43309">
    <property type="entry name" value="5-OXOPROLINASE SUBUNIT C"/>
    <property type="match status" value="1"/>
</dbReference>
<dbReference type="GO" id="GO:0005524">
    <property type="term" value="F:ATP binding"/>
    <property type="evidence" value="ECO:0007669"/>
    <property type="project" value="UniProtKB-KW"/>
</dbReference>
<evidence type="ECO:0000256" key="4">
    <source>
        <dbReference type="SAM" id="MobiDB-lite"/>
    </source>
</evidence>
<dbReference type="Pfam" id="PF02626">
    <property type="entry name" value="CT_A_B"/>
    <property type="match status" value="1"/>
</dbReference>
<evidence type="ECO:0000256" key="3">
    <source>
        <dbReference type="ARBA" id="ARBA00022840"/>
    </source>
</evidence>
<keyword evidence="7" id="KW-1185">Reference proteome</keyword>
<keyword evidence="3" id="KW-0067">ATP-binding</keyword>
<dbReference type="RefSeq" id="WP_093743825.1">
    <property type="nucleotide sequence ID" value="NZ_FNBP01000012.1"/>
</dbReference>
<sequence length="342" mass="35734">MSALTILQAGPAMTVQDLGRPGYRALGLTHGGAADPIALHEGAALLNQDPGCAALEMAGSGGQFSADSDTRIALAGAQMQVSIDGEPVAWDASHLLPAGATLTIGGARDGAYGYLHVGGGIDIEPVMGSRSSHLAAGIGQPLASGDSLPISKDSGGETSQTLPRDSRFGAERVRIVASMQTEAFDEETRTRFTNTTFRRDARANRMGARMDHDGDGFATGGQLTIVSEVITPGDIQITGDGAPFVLMCECQTTGGYPRIGTVIPCDLPIVAQAQPGAALRFEFIDLDEALAAETRHRDALAALPKQRQPLLRDPARIRDLLAYQLISGVVSATADPFEEDKT</sequence>
<gene>
    <name evidence="6" type="ORF">SAMN04489759_11262</name>
</gene>
<reference evidence="7" key="1">
    <citation type="submission" date="2016-10" db="EMBL/GenBank/DDBJ databases">
        <authorList>
            <person name="Varghese N."/>
            <person name="Submissions S."/>
        </authorList>
    </citation>
    <scope>NUCLEOTIDE SEQUENCE [LARGE SCALE GENOMIC DNA]</scope>
    <source>
        <strain evidence="7">DSM 16477</strain>
    </source>
</reference>
<evidence type="ECO:0000256" key="1">
    <source>
        <dbReference type="ARBA" id="ARBA00022741"/>
    </source>
</evidence>
<evidence type="ECO:0000259" key="5">
    <source>
        <dbReference type="SMART" id="SM00797"/>
    </source>
</evidence>
<keyword evidence="1" id="KW-0547">Nucleotide-binding</keyword>
<dbReference type="Proteomes" id="UP000199399">
    <property type="component" value="Unassembled WGS sequence"/>
</dbReference>
<dbReference type="SUPFAM" id="SSF50891">
    <property type="entry name" value="Cyclophilin-like"/>
    <property type="match status" value="1"/>
</dbReference>